<dbReference type="Pfam" id="PF08357">
    <property type="entry name" value="SEFIR"/>
    <property type="match status" value="1"/>
</dbReference>
<evidence type="ECO:0000313" key="3">
    <source>
        <dbReference type="Proteomes" id="UP000221438"/>
    </source>
</evidence>
<dbReference type="Gene3D" id="3.40.50.10140">
    <property type="entry name" value="Toll/interleukin-1 receptor homology (TIR) domain"/>
    <property type="match status" value="1"/>
</dbReference>
<accession>A0A2B8T3H5</accession>
<organism evidence="2 3">
    <name type="scientific">Bacillus cereus</name>
    <dbReference type="NCBI Taxonomy" id="1396"/>
    <lineage>
        <taxon>Bacteria</taxon>
        <taxon>Bacillati</taxon>
        <taxon>Bacillota</taxon>
        <taxon>Bacilli</taxon>
        <taxon>Bacillales</taxon>
        <taxon>Bacillaceae</taxon>
        <taxon>Bacillus</taxon>
        <taxon>Bacillus cereus group</taxon>
    </lineage>
</organism>
<dbReference type="EMBL" id="NUJQ01000003">
    <property type="protein sequence ID" value="PGQ11793.1"/>
    <property type="molecule type" value="Genomic_DNA"/>
</dbReference>
<dbReference type="Proteomes" id="UP000221438">
    <property type="component" value="Unassembled WGS sequence"/>
</dbReference>
<dbReference type="PANTHER" id="PTHR34257">
    <property type="entry name" value="ADAPTER PROTEIN CIKS"/>
    <property type="match status" value="1"/>
</dbReference>
<reference evidence="2 3" key="1">
    <citation type="submission" date="2017-09" db="EMBL/GenBank/DDBJ databases">
        <title>Large-scale bioinformatics analysis of Bacillus genomes uncovers conserved roles of natural products in bacterial physiology.</title>
        <authorList>
            <consortium name="Agbiome Team Llc"/>
            <person name="Bleich R.M."/>
            <person name="Grubbs K.J."/>
            <person name="Santa Maria K.C."/>
            <person name="Allen S.E."/>
            <person name="Farag S."/>
            <person name="Shank E.A."/>
            <person name="Bowers A."/>
        </authorList>
    </citation>
    <scope>NUCLEOTIDE SEQUENCE [LARGE SCALE GENOMIC DNA]</scope>
    <source>
        <strain evidence="2 3">AFS046104</strain>
    </source>
</reference>
<comment type="caution">
    <text evidence="2">The sequence shown here is derived from an EMBL/GenBank/DDBJ whole genome shotgun (WGS) entry which is preliminary data.</text>
</comment>
<evidence type="ECO:0000313" key="2">
    <source>
        <dbReference type="EMBL" id="PGQ11793.1"/>
    </source>
</evidence>
<dbReference type="InterPro" id="IPR053047">
    <property type="entry name" value="E3_ubiq_ligase_TRAF3IP2"/>
</dbReference>
<name>A0A2B8T3H5_BACCE</name>
<dbReference type="AlphaFoldDB" id="A0A2B8T3H5"/>
<protein>
    <recommendedName>
        <fullName evidence="1">SEFIR domain-containing protein</fullName>
    </recommendedName>
</protein>
<dbReference type="SUPFAM" id="SSF52200">
    <property type="entry name" value="Toll/Interleukin receptor TIR domain"/>
    <property type="match status" value="1"/>
</dbReference>
<dbReference type="InterPro" id="IPR035897">
    <property type="entry name" value="Toll_tir_struct_dom_sf"/>
</dbReference>
<gene>
    <name evidence="2" type="ORF">COA08_03400</name>
</gene>
<sequence length="375" mass="43431">MKSYAEVILVNEHPKVFISYTHDSEEHADNILSFSNRLRAEGIDTILDQYETSPTEGWPRWMDRQVRNADFVIMVCTPTYFKRVMGEDEVGKGLGGIWEGNLIYQHLYNDGGINTKFIPVLFDGGSYGDIPTPLQGATHYYVEAQEGFDKLYWRLRDVNPVNKPELGKLRPLPEKERKSLFVTSFIDIEKWDKAGWKGVAYLIDQTFTQPPMLVFLFENKEAAVKIFKQWLSRLGEFDNHNELRISFIEGKVPREQDGYYVHISTNIDNVMSRFKEDGVEVEDDYIMLISRIHRMNPSKDSRNLENFKAVYGKFGCYRIMPGVVSGEKLQWIGDELSILKKDVLFRNVKDIKSINDQDAAVLPKYRDEKNKSGIK</sequence>
<dbReference type="PANTHER" id="PTHR34257:SF2">
    <property type="entry name" value="E3 UBIQUITIN LIGASE TRAF3IP2"/>
    <property type="match status" value="1"/>
</dbReference>
<dbReference type="InterPro" id="IPR013568">
    <property type="entry name" value="SEFIR_dom"/>
</dbReference>
<proteinExistence type="predicted"/>
<dbReference type="GO" id="GO:0006959">
    <property type="term" value="P:humoral immune response"/>
    <property type="evidence" value="ECO:0007669"/>
    <property type="project" value="TreeGrafter"/>
</dbReference>
<evidence type="ECO:0000259" key="1">
    <source>
        <dbReference type="PROSITE" id="PS51534"/>
    </source>
</evidence>
<dbReference type="PROSITE" id="PS51534">
    <property type="entry name" value="SEFIR"/>
    <property type="match status" value="1"/>
</dbReference>
<feature type="domain" description="SEFIR" evidence="1">
    <location>
        <begin position="13"/>
        <end position="151"/>
    </location>
</feature>